<dbReference type="Proteomes" id="UP001054945">
    <property type="component" value="Unassembled WGS sequence"/>
</dbReference>
<accession>A0AAV4TAM5</accession>
<gene>
    <name evidence="1" type="ORF">CEXT_686881</name>
</gene>
<dbReference type="EMBL" id="BPLR01010686">
    <property type="protein sequence ID" value="GIY41013.1"/>
    <property type="molecule type" value="Genomic_DNA"/>
</dbReference>
<evidence type="ECO:0000313" key="1">
    <source>
        <dbReference type="EMBL" id="GIY41013.1"/>
    </source>
</evidence>
<protein>
    <submittedName>
        <fullName evidence="1">Uncharacterized protein</fullName>
    </submittedName>
</protein>
<reference evidence="1 2" key="1">
    <citation type="submission" date="2021-06" db="EMBL/GenBank/DDBJ databases">
        <title>Caerostris extrusa draft genome.</title>
        <authorList>
            <person name="Kono N."/>
            <person name="Arakawa K."/>
        </authorList>
    </citation>
    <scope>NUCLEOTIDE SEQUENCE [LARGE SCALE GENOMIC DNA]</scope>
</reference>
<comment type="caution">
    <text evidence="1">The sequence shown here is derived from an EMBL/GenBank/DDBJ whole genome shotgun (WGS) entry which is preliminary data.</text>
</comment>
<organism evidence="1 2">
    <name type="scientific">Caerostris extrusa</name>
    <name type="common">Bark spider</name>
    <name type="synonym">Caerostris bankana</name>
    <dbReference type="NCBI Taxonomy" id="172846"/>
    <lineage>
        <taxon>Eukaryota</taxon>
        <taxon>Metazoa</taxon>
        <taxon>Ecdysozoa</taxon>
        <taxon>Arthropoda</taxon>
        <taxon>Chelicerata</taxon>
        <taxon>Arachnida</taxon>
        <taxon>Araneae</taxon>
        <taxon>Araneomorphae</taxon>
        <taxon>Entelegynae</taxon>
        <taxon>Araneoidea</taxon>
        <taxon>Araneidae</taxon>
        <taxon>Caerostris</taxon>
    </lineage>
</organism>
<name>A0AAV4TAM5_CAEEX</name>
<evidence type="ECO:0000313" key="2">
    <source>
        <dbReference type="Proteomes" id="UP001054945"/>
    </source>
</evidence>
<dbReference type="AlphaFoldDB" id="A0AAV4TAM5"/>
<keyword evidence="2" id="KW-1185">Reference proteome</keyword>
<proteinExistence type="predicted"/>
<sequence>MTDDIKFTAEPFALPAISLIYASKQGAIKYWKAGASSFLLMFGERSDVVWIVNFEINEEEAFSFGIDGMRSGFSFLILYLCAFI</sequence>